<name>A0A5D0RGE4_9RHOB</name>
<evidence type="ECO:0008006" key="4">
    <source>
        <dbReference type="Google" id="ProtNLM"/>
    </source>
</evidence>
<feature type="chain" id="PRO_5022983050" description="Lipoprotein" evidence="1">
    <location>
        <begin position="18"/>
        <end position="110"/>
    </location>
</feature>
<protein>
    <recommendedName>
        <fullName evidence="4">Lipoprotein</fullName>
    </recommendedName>
</protein>
<keyword evidence="3" id="KW-1185">Reference proteome</keyword>
<dbReference type="Proteomes" id="UP000322080">
    <property type="component" value="Unassembled WGS sequence"/>
</dbReference>
<comment type="caution">
    <text evidence="2">The sequence shown here is derived from an EMBL/GenBank/DDBJ whole genome shotgun (WGS) entry which is preliminary data.</text>
</comment>
<sequence length="110" mass="11365">MSNKLILAALLAPLAIAGCQSTEYTGGDPKLIARNYDTSFGDRAGPRDGVAAVAVLPDGCQAWIVDEGVEGYGSDRSDPRSGLPVCTSEIPPGSVIGDHTVGSDFPDYLP</sequence>
<accession>A0A5D0RGE4</accession>
<gene>
    <name evidence="2" type="ORF">FVF75_13225</name>
</gene>
<reference evidence="2 3" key="1">
    <citation type="submission" date="2019-08" db="EMBL/GenBank/DDBJ databases">
        <title>Identification of a novel species of the genus Boseongicola.</title>
        <authorList>
            <person name="Zhang X.-Q."/>
        </authorList>
    </citation>
    <scope>NUCLEOTIDE SEQUENCE [LARGE SCALE GENOMIC DNA]</scope>
    <source>
        <strain evidence="2 3">HY14</strain>
    </source>
</reference>
<dbReference type="AlphaFoldDB" id="A0A5D0RGE4"/>
<dbReference type="RefSeq" id="WP_148378757.1">
    <property type="nucleotide sequence ID" value="NZ_VSIY01000013.1"/>
</dbReference>
<evidence type="ECO:0000313" key="2">
    <source>
        <dbReference type="EMBL" id="TYB80592.1"/>
    </source>
</evidence>
<evidence type="ECO:0000313" key="3">
    <source>
        <dbReference type="Proteomes" id="UP000322080"/>
    </source>
</evidence>
<dbReference type="PROSITE" id="PS51257">
    <property type="entry name" value="PROKAR_LIPOPROTEIN"/>
    <property type="match status" value="1"/>
</dbReference>
<organism evidence="2 3">
    <name type="scientific">Maritimibacter fusiformis</name>
    <dbReference type="NCBI Taxonomy" id="2603819"/>
    <lineage>
        <taxon>Bacteria</taxon>
        <taxon>Pseudomonadati</taxon>
        <taxon>Pseudomonadota</taxon>
        <taxon>Alphaproteobacteria</taxon>
        <taxon>Rhodobacterales</taxon>
        <taxon>Roseobacteraceae</taxon>
        <taxon>Maritimibacter</taxon>
    </lineage>
</organism>
<feature type="signal peptide" evidence="1">
    <location>
        <begin position="1"/>
        <end position="17"/>
    </location>
</feature>
<keyword evidence="1" id="KW-0732">Signal</keyword>
<proteinExistence type="predicted"/>
<evidence type="ECO:0000256" key="1">
    <source>
        <dbReference type="SAM" id="SignalP"/>
    </source>
</evidence>
<dbReference type="EMBL" id="VSIY01000013">
    <property type="protein sequence ID" value="TYB80592.1"/>
    <property type="molecule type" value="Genomic_DNA"/>
</dbReference>